<feature type="non-terminal residue" evidence="1">
    <location>
        <position position="1"/>
    </location>
</feature>
<name>A0A8X6QNX7_NEPPI</name>
<dbReference type="AlphaFoldDB" id="A0A8X6QNX7"/>
<organism evidence="1 2">
    <name type="scientific">Nephila pilipes</name>
    <name type="common">Giant wood spider</name>
    <name type="synonym">Nephila maculata</name>
    <dbReference type="NCBI Taxonomy" id="299642"/>
    <lineage>
        <taxon>Eukaryota</taxon>
        <taxon>Metazoa</taxon>
        <taxon>Ecdysozoa</taxon>
        <taxon>Arthropoda</taxon>
        <taxon>Chelicerata</taxon>
        <taxon>Arachnida</taxon>
        <taxon>Araneae</taxon>
        <taxon>Araneomorphae</taxon>
        <taxon>Entelegynae</taxon>
        <taxon>Araneoidea</taxon>
        <taxon>Nephilidae</taxon>
        <taxon>Nephila</taxon>
    </lineage>
</organism>
<accession>A0A8X6QNX7</accession>
<dbReference type="EMBL" id="BMAW01031984">
    <property type="protein sequence ID" value="GFU23553.1"/>
    <property type="molecule type" value="Genomic_DNA"/>
</dbReference>
<dbReference type="Proteomes" id="UP000887013">
    <property type="component" value="Unassembled WGS sequence"/>
</dbReference>
<reference evidence="1" key="1">
    <citation type="submission" date="2020-08" db="EMBL/GenBank/DDBJ databases">
        <title>Multicomponent nature underlies the extraordinary mechanical properties of spider dragline silk.</title>
        <authorList>
            <person name="Kono N."/>
            <person name="Nakamura H."/>
            <person name="Mori M."/>
            <person name="Yoshida Y."/>
            <person name="Ohtoshi R."/>
            <person name="Malay A.D."/>
            <person name="Moran D.A.P."/>
            <person name="Tomita M."/>
            <person name="Numata K."/>
            <person name="Arakawa K."/>
        </authorList>
    </citation>
    <scope>NUCLEOTIDE SEQUENCE</scope>
</reference>
<comment type="caution">
    <text evidence="1">The sequence shown here is derived from an EMBL/GenBank/DDBJ whole genome shotgun (WGS) entry which is preliminary data.</text>
</comment>
<evidence type="ECO:0000313" key="2">
    <source>
        <dbReference type="Proteomes" id="UP000887013"/>
    </source>
</evidence>
<evidence type="ECO:0000313" key="1">
    <source>
        <dbReference type="EMBL" id="GFU23553.1"/>
    </source>
</evidence>
<sequence length="54" mass="6360">LKKNNEKTFSSIQYVVEYQFSKEIEDYIAATSSDVDEVVDEEEINEVRCYIYKG</sequence>
<gene>
    <name evidence="1" type="ORF">NPIL_412711</name>
</gene>
<proteinExistence type="predicted"/>
<protein>
    <submittedName>
        <fullName evidence="1">Uncharacterized protein</fullName>
    </submittedName>
</protein>
<keyword evidence="2" id="KW-1185">Reference proteome</keyword>